<feature type="domain" description="Cytochrome c" evidence="6">
    <location>
        <begin position="103"/>
        <end position="190"/>
    </location>
</feature>
<accession>A0A6L5BWB8</accession>
<keyword evidence="5" id="KW-0732">Signal</keyword>
<dbReference type="GO" id="GO:0120147">
    <property type="term" value="F:formylglycine-generating oxidase activity"/>
    <property type="evidence" value="ECO:0007669"/>
    <property type="project" value="TreeGrafter"/>
</dbReference>
<dbReference type="GO" id="GO:0046872">
    <property type="term" value="F:metal ion binding"/>
    <property type="evidence" value="ECO:0007669"/>
    <property type="project" value="UniProtKB-KW"/>
</dbReference>
<evidence type="ECO:0000256" key="2">
    <source>
        <dbReference type="ARBA" id="ARBA00022723"/>
    </source>
</evidence>
<dbReference type="PROSITE" id="PS51007">
    <property type="entry name" value="CYTC"/>
    <property type="match status" value="1"/>
</dbReference>
<keyword evidence="1 4" id="KW-0349">Heme</keyword>
<dbReference type="InterPro" id="IPR016187">
    <property type="entry name" value="CTDL_fold"/>
</dbReference>
<dbReference type="Gene3D" id="3.90.1580.10">
    <property type="entry name" value="paralog of FGE (formylglycine-generating enzyme)"/>
    <property type="match status" value="1"/>
</dbReference>
<gene>
    <name evidence="7" type="ORF">FX983_00630</name>
</gene>
<dbReference type="InterPro" id="IPR036909">
    <property type="entry name" value="Cyt_c-like_dom_sf"/>
</dbReference>
<dbReference type="Proteomes" id="UP000475265">
    <property type="component" value="Unassembled WGS sequence"/>
</dbReference>
<dbReference type="EMBL" id="JAAAXX010000001">
    <property type="protein sequence ID" value="KAF2392673.1"/>
    <property type="molecule type" value="Genomic_DNA"/>
</dbReference>
<comment type="caution">
    <text evidence="7">The sequence shown here is derived from an EMBL/GenBank/DDBJ whole genome shotgun (WGS) entry which is preliminary data.</text>
</comment>
<dbReference type="Pfam" id="PF00034">
    <property type="entry name" value="Cytochrom_C"/>
    <property type="match status" value="1"/>
</dbReference>
<dbReference type="InterPro" id="IPR018740">
    <property type="entry name" value="DUF2282_membr"/>
</dbReference>
<keyword evidence="2 4" id="KW-0479">Metal-binding</keyword>
<dbReference type="InterPro" id="IPR042095">
    <property type="entry name" value="SUMF_sf"/>
</dbReference>
<dbReference type="SUPFAM" id="SSF46626">
    <property type="entry name" value="Cytochrome c"/>
    <property type="match status" value="1"/>
</dbReference>
<keyword evidence="7" id="KW-0418">Kinase</keyword>
<evidence type="ECO:0000313" key="7">
    <source>
        <dbReference type="EMBL" id="KAF2392673.1"/>
    </source>
</evidence>
<feature type="chain" id="PRO_5026871300" evidence="5">
    <location>
        <begin position="21"/>
        <end position="469"/>
    </location>
</feature>
<organism evidence="7 8">
    <name type="scientific">Pseudomonas frederiksbergensis</name>
    <dbReference type="NCBI Taxonomy" id="104087"/>
    <lineage>
        <taxon>Bacteria</taxon>
        <taxon>Pseudomonadati</taxon>
        <taxon>Pseudomonadota</taxon>
        <taxon>Gammaproteobacteria</taxon>
        <taxon>Pseudomonadales</taxon>
        <taxon>Pseudomonadaceae</taxon>
        <taxon>Pseudomonas</taxon>
    </lineage>
</organism>
<dbReference type="PANTHER" id="PTHR23150:SF35">
    <property type="entry name" value="BLL6746 PROTEIN"/>
    <property type="match status" value="1"/>
</dbReference>
<dbReference type="InterPro" id="IPR005532">
    <property type="entry name" value="SUMF_dom"/>
</dbReference>
<dbReference type="GO" id="GO:0004674">
    <property type="term" value="F:protein serine/threonine kinase activity"/>
    <property type="evidence" value="ECO:0007669"/>
    <property type="project" value="UniProtKB-EC"/>
</dbReference>
<dbReference type="Pfam" id="PF10048">
    <property type="entry name" value="DUF2282"/>
    <property type="match status" value="1"/>
</dbReference>
<dbReference type="GO" id="GO:0009055">
    <property type="term" value="F:electron transfer activity"/>
    <property type="evidence" value="ECO:0007669"/>
    <property type="project" value="InterPro"/>
</dbReference>
<feature type="signal peptide" evidence="5">
    <location>
        <begin position="1"/>
        <end position="20"/>
    </location>
</feature>
<dbReference type="PANTHER" id="PTHR23150">
    <property type="entry name" value="SULFATASE MODIFYING FACTOR 1, 2"/>
    <property type="match status" value="1"/>
</dbReference>
<evidence type="ECO:0000256" key="1">
    <source>
        <dbReference type="ARBA" id="ARBA00022617"/>
    </source>
</evidence>
<dbReference type="GO" id="GO:0020037">
    <property type="term" value="F:heme binding"/>
    <property type="evidence" value="ECO:0007669"/>
    <property type="project" value="InterPro"/>
</dbReference>
<proteinExistence type="predicted"/>
<evidence type="ECO:0000259" key="6">
    <source>
        <dbReference type="PROSITE" id="PS51007"/>
    </source>
</evidence>
<dbReference type="EC" id="2.7.11.1" evidence="7"/>
<reference evidence="7 8" key="1">
    <citation type="submission" date="2019-12" db="EMBL/GenBank/DDBJ databases">
        <title>Endophytic bacteria associated with Panax ginseng seedlings.</title>
        <authorList>
            <person name="Park J.M."/>
            <person name="Shin R."/>
            <person name="Jo S.H."/>
        </authorList>
    </citation>
    <scope>NUCLEOTIDE SEQUENCE [LARGE SCALE GENOMIC DNA]</scope>
    <source>
        <strain evidence="7 8">PgKB32</strain>
    </source>
</reference>
<evidence type="ECO:0000256" key="5">
    <source>
        <dbReference type="SAM" id="SignalP"/>
    </source>
</evidence>
<dbReference type="InterPro" id="IPR051043">
    <property type="entry name" value="Sulfatase_Mod_Factor_Kinase"/>
</dbReference>
<dbReference type="InterPro" id="IPR009056">
    <property type="entry name" value="Cyt_c-like_dom"/>
</dbReference>
<protein>
    <submittedName>
        <fullName evidence="7">Serine/threonine-protein kinase pkn1</fullName>
        <ecNumber evidence="7">2.7.11.1</ecNumber>
    </submittedName>
</protein>
<dbReference type="Pfam" id="PF03781">
    <property type="entry name" value="FGE-sulfatase"/>
    <property type="match status" value="1"/>
</dbReference>
<evidence type="ECO:0000256" key="4">
    <source>
        <dbReference type="PROSITE-ProRule" id="PRU00433"/>
    </source>
</evidence>
<dbReference type="AlphaFoldDB" id="A0A6L5BWB8"/>
<evidence type="ECO:0000256" key="3">
    <source>
        <dbReference type="ARBA" id="ARBA00023004"/>
    </source>
</evidence>
<keyword evidence="3 4" id="KW-0408">Iron</keyword>
<dbReference type="SUPFAM" id="SSF56436">
    <property type="entry name" value="C-type lectin-like"/>
    <property type="match status" value="1"/>
</dbReference>
<evidence type="ECO:0000313" key="8">
    <source>
        <dbReference type="Proteomes" id="UP000475265"/>
    </source>
</evidence>
<keyword evidence="7" id="KW-0808">Transferase</keyword>
<sequence length="469" mass="49810">MMNLKDLLLASALASIGATAASEADAAAQNATENEVCYGVAKAGHNDCADTRCFHSCSGMSSVDNDPGEWTMVPKGTCVQSGGTVAAQPQACSAHVAPLSATADLQAGAKLYAEGDHARAIPACTACHGVAGDSQNSAFPKLAGQFASYLDAQLRAFRDGTRASPIMDVAAKSLTDEEVANIAQFLAARQPASVANRLRAQGLQAVLSQAKPQSGEPFSDCEDACPPLMPIPAGDFAMGSPPSEAQRFGNEQQHPVNIARPFAMAVTSVTFQQWDACLEDGGCNAYKPSDEGWGRGKRPVINVSLSDARAYIQWLSNKTGHLYALPSEAQWEYAARAGTSTARWWGEAASRSQANYGPDDCPAQIRCGGFIAGPDQWLNTAPVGSFAANDFGLFDMLGNVWQWTDDCWHSDYRNAPQDGSAWQERQCTQGVIRGGAWGNIPAFIRSASRAGYKVEGRTSNIGFRVVREL</sequence>
<name>A0A6L5BWB8_9PSED</name>
<dbReference type="Gene3D" id="1.10.760.10">
    <property type="entry name" value="Cytochrome c-like domain"/>
    <property type="match status" value="1"/>
</dbReference>